<feature type="compositionally biased region" description="Low complexity" evidence="14">
    <location>
        <begin position="234"/>
        <end position="251"/>
    </location>
</feature>
<evidence type="ECO:0000256" key="10">
    <source>
        <dbReference type="ARBA" id="ARBA00022833"/>
    </source>
</evidence>
<dbReference type="Pfam" id="PF13639">
    <property type="entry name" value="zf-RING_2"/>
    <property type="match status" value="1"/>
</dbReference>
<evidence type="ECO:0000256" key="6">
    <source>
        <dbReference type="ARBA" id="ARBA00022692"/>
    </source>
</evidence>
<evidence type="ECO:0000256" key="1">
    <source>
        <dbReference type="ARBA" id="ARBA00000900"/>
    </source>
</evidence>
<dbReference type="SUPFAM" id="SSF57850">
    <property type="entry name" value="RING/U-box"/>
    <property type="match status" value="1"/>
</dbReference>
<evidence type="ECO:0000256" key="14">
    <source>
        <dbReference type="SAM" id="MobiDB-lite"/>
    </source>
</evidence>
<keyword evidence="10" id="KW-0862">Zinc</keyword>
<keyword evidence="12 15" id="KW-0472">Membrane</keyword>
<keyword evidence="6 15" id="KW-0812">Transmembrane</keyword>
<accession>A0AAD4RX62</accession>
<evidence type="ECO:0000313" key="18">
    <source>
        <dbReference type="Proteomes" id="UP001202328"/>
    </source>
</evidence>
<keyword evidence="7" id="KW-0479">Metal-binding</keyword>
<comment type="pathway">
    <text evidence="3">Protein modification; protein ubiquitination.</text>
</comment>
<dbReference type="InterPro" id="IPR001841">
    <property type="entry name" value="Znf_RING"/>
</dbReference>
<feature type="domain" description="RING-type" evidence="16">
    <location>
        <begin position="139"/>
        <end position="181"/>
    </location>
</feature>
<comment type="caution">
    <text evidence="17">The sequence shown here is derived from an EMBL/GenBank/DDBJ whole genome shotgun (WGS) entry which is preliminary data.</text>
</comment>
<evidence type="ECO:0000256" key="15">
    <source>
        <dbReference type="SAM" id="Phobius"/>
    </source>
</evidence>
<comment type="catalytic activity">
    <reaction evidence="1">
        <text>S-ubiquitinyl-[E2 ubiquitin-conjugating enzyme]-L-cysteine + [acceptor protein]-L-lysine = [E2 ubiquitin-conjugating enzyme]-L-cysteine + N(6)-ubiquitinyl-[acceptor protein]-L-lysine.</text>
        <dbReference type="EC" id="2.3.2.27"/>
    </reaction>
</comment>
<evidence type="ECO:0000259" key="16">
    <source>
        <dbReference type="PROSITE" id="PS50089"/>
    </source>
</evidence>
<dbReference type="Gene3D" id="3.30.40.10">
    <property type="entry name" value="Zinc/RING finger domain, C3HC4 (zinc finger)"/>
    <property type="match status" value="1"/>
</dbReference>
<sequence length="331" mass="36740">MSDNNDLDLSHGGYVSTPQGYALSGKIMLSAIIILFTVVIIIVCFHIYARWFLQNHRPQPSNLSRNRRRRRHRRTHRTHFIFTSNPLPGDTVSAVSRGLDSNVLKSIPVFTYSATTHNQKKDDQNGGAAEDGDHDVLECAVCLSEFEENEIGRILPKCKHGFHVECIDMWFHSHSTCPLCRTPVTPETIIPTTEPSSSSETATIHELTQIVIDSSSELNSSSYNQPCTSCRNEGSSSSVSGSSSSSSNSVSPLSIEVRKPEESNLKSLIEETAGQGLKSPGSRKLSLKRILSRERRMSSMSNSLSFCSYVTDNTVDHDEENQVQVQVQQPR</sequence>
<evidence type="ECO:0000256" key="8">
    <source>
        <dbReference type="ARBA" id="ARBA00022771"/>
    </source>
</evidence>
<dbReference type="SMART" id="SM00184">
    <property type="entry name" value="RING"/>
    <property type="match status" value="1"/>
</dbReference>
<dbReference type="AlphaFoldDB" id="A0AAD4RX62"/>
<gene>
    <name evidence="17" type="ORF">MKW98_011465</name>
</gene>
<proteinExistence type="predicted"/>
<keyword evidence="11 15" id="KW-1133">Transmembrane helix</keyword>
<evidence type="ECO:0000256" key="5">
    <source>
        <dbReference type="ARBA" id="ARBA00022679"/>
    </source>
</evidence>
<name>A0AAD4RX62_9MAGN</name>
<evidence type="ECO:0000256" key="3">
    <source>
        <dbReference type="ARBA" id="ARBA00004906"/>
    </source>
</evidence>
<comment type="subcellular location">
    <subcellularLocation>
        <location evidence="2">Membrane</location>
        <topology evidence="2">Single-pass membrane protein</topology>
    </subcellularLocation>
</comment>
<dbReference type="PANTHER" id="PTHR46913">
    <property type="entry name" value="RING-H2 FINGER PROTEIN ATL16"/>
    <property type="match status" value="1"/>
</dbReference>
<dbReference type="PROSITE" id="PS50089">
    <property type="entry name" value="ZF_RING_2"/>
    <property type="match status" value="1"/>
</dbReference>
<dbReference type="GO" id="GO:0061630">
    <property type="term" value="F:ubiquitin protein ligase activity"/>
    <property type="evidence" value="ECO:0007669"/>
    <property type="project" value="UniProtKB-EC"/>
</dbReference>
<keyword evidence="5" id="KW-0808">Transferase</keyword>
<dbReference type="PANTHER" id="PTHR46913:SF1">
    <property type="entry name" value="RING-H2 FINGER PROTEIN ATL16"/>
    <property type="match status" value="1"/>
</dbReference>
<dbReference type="GO" id="GO:0008270">
    <property type="term" value="F:zinc ion binding"/>
    <property type="evidence" value="ECO:0007669"/>
    <property type="project" value="UniProtKB-KW"/>
</dbReference>
<feature type="transmembrane region" description="Helical" evidence="15">
    <location>
        <begin position="27"/>
        <end position="49"/>
    </location>
</feature>
<dbReference type="FunFam" id="3.30.40.10:FF:000187">
    <property type="entry name" value="E3 ubiquitin-protein ligase ATL6"/>
    <property type="match status" value="1"/>
</dbReference>
<evidence type="ECO:0000256" key="11">
    <source>
        <dbReference type="ARBA" id="ARBA00022989"/>
    </source>
</evidence>
<dbReference type="GO" id="GO:0016567">
    <property type="term" value="P:protein ubiquitination"/>
    <property type="evidence" value="ECO:0007669"/>
    <property type="project" value="InterPro"/>
</dbReference>
<evidence type="ECO:0000256" key="7">
    <source>
        <dbReference type="ARBA" id="ARBA00022723"/>
    </source>
</evidence>
<organism evidence="17 18">
    <name type="scientific">Papaver atlanticum</name>
    <dbReference type="NCBI Taxonomy" id="357466"/>
    <lineage>
        <taxon>Eukaryota</taxon>
        <taxon>Viridiplantae</taxon>
        <taxon>Streptophyta</taxon>
        <taxon>Embryophyta</taxon>
        <taxon>Tracheophyta</taxon>
        <taxon>Spermatophyta</taxon>
        <taxon>Magnoliopsida</taxon>
        <taxon>Ranunculales</taxon>
        <taxon>Papaveraceae</taxon>
        <taxon>Papaveroideae</taxon>
        <taxon>Papaver</taxon>
    </lineage>
</organism>
<dbReference type="Proteomes" id="UP001202328">
    <property type="component" value="Unassembled WGS sequence"/>
</dbReference>
<feature type="region of interest" description="Disordered" evidence="14">
    <location>
        <begin position="234"/>
        <end position="257"/>
    </location>
</feature>
<evidence type="ECO:0000256" key="9">
    <source>
        <dbReference type="ARBA" id="ARBA00022786"/>
    </source>
</evidence>
<protein>
    <recommendedName>
        <fullName evidence="4">RING-type E3 ubiquitin transferase</fullName>
        <ecNumber evidence="4">2.3.2.27</ecNumber>
    </recommendedName>
</protein>
<dbReference type="CDD" id="cd16461">
    <property type="entry name" value="RING-H2_EL5-like"/>
    <property type="match status" value="1"/>
</dbReference>
<dbReference type="EMBL" id="JAJJMB010017548">
    <property type="protein sequence ID" value="KAI3837546.1"/>
    <property type="molecule type" value="Genomic_DNA"/>
</dbReference>
<evidence type="ECO:0000313" key="17">
    <source>
        <dbReference type="EMBL" id="KAI3837546.1"/>
    </source>
</evidence>
<dbReference type="InterPro" id="IPR013083">
    <property type="entry name" value="Znf_RING/FYVE/PHD"/>
</dbReference>
<reference evidence="17" key="1">
    <citation type="submission" date="2022-04" db="EMBL/GenBank/DDBJ databases">
        <title>A functionally conserved STORR gene fusion in Papaver species that diverged 16.8 million years ago.</title>
        <authorList>
            <person name="Catania T."/>
        </authorList>
    </citation>
    <scope>NUCLEOTIDE SEQUENCE</scope>
    <source>
        <strain evidence="17">S-188037</strain>
    </source>
</reference>
<dbReference type="EC" id="2.3.2.27" evidence="4"/>
<keyword evidence="9" id="KW-0833">Ubl conjugation pathway</keyword>
<dbReference type="GO" id="GO:0016020">
    <property type="term" value="C:membrane"/>
    <property type="evidence" value="ECO:0007669"/>
    <property type="project" value="UniProtKB-SubCell"/>
</dbReference>
<evidence type="ECO:0000256" key="2">
    <source>
        <dbReference type="ARBA" id="ARBA00004167"/>
    </source>
</evidence>
<evidence type="ECO:0000256" key="12">
    <source>
        <dbReference type="ARBA" id="ARBA00023136"/>
    </source>
</evidence>
<evidence type="ECO:0000256" key="13">
    <source>
        <dbReference type="PROSITE-ProRule" id="PRU00175"/>
    </source>
</evidence>
<keyword evidence="8 13" id="KW-0863">Zinc-finger</keyword>
<dbReference type="InterPro" id="IPR044600">
    <property type="entry name" value="ATL1/ATL16-like"/>
</dbReference>
<keyword evidence="18" id="KW-1185">Reference proteome</keyword>
<evidence type="ECO:0000256" key="4">
    <source>
        <dbReference type="ARBA" id="ARBA00012483"/>
    </source>
</evidence>